<comment type="caution">
    <text evidence="7">The sequence shown here is derived from an EMBL/GenBank/DDBJ whole genome shotgun (WGS) entry which is preliminary data.</text>
</comment>
<feature type="transmembrane region" description="Helical" evidence="6">
    <location>
        <begin position="12"/>
        <end position="28"/>
    </location>
</feature>
<evidence type="ECO:0000256" key="5">
    <source>
        <dbReference type="ARBA" id="ARBA00023136"/>
    </source>
</evidence>
<dbReference type="EMBL" id="JXBB01000060">
    <property type="protein sequence ID" value="OAR03447.1"/>
    <property type="molecule type" value="Genomic_DNA"/>
</dbReference>
<keyword evidence="5 6" id="KW-0472">Membrane</keyword>
<protein>
    <recommendedName>
        <fullName evidence="9">Iron export ABC transporter permease subunit FetB</fullName>
    </recommendedName>
</protein>
<organism evidence="7 8">
    <name type="scientific">Hydrogenibacillus schlegelii</name>
    <name type="common">Bacillus schlegelii</name>
    <dbReference type="NCBI Taxonomy" id="1484"/>
    <lineage>
        <taxon>Bacteria</taxon>
        <taxon>Bacillati</taxon>
        <taxon>Bacillota</taxon>
        <taxon>Bacilli</taxon>
        <taxon>Bacillales</taxon>
        <taxon>Bacillales Family X. Incertae Sedis</taxon>
        <taxon>Hydrogenibacillus</taxon>
    </lineage>
</organism>
<evidence type="ECO:0008006" key="9">
    <source>
        <dbReference type="Google" id="ProtNLM"/>
    </source>
</evidence>
<dbReference type="AlphaFoldDB" id="A0A179ILA0"/>
<keyword evidence="8" id="KW-1185">Reference proteome</keyword>
<feature type="transmembrane region" description="Helical" evidence="6">
    <location>
        <begin position="40"/>
        <end position="58"/>
    </location>
</feature>
<accession>A0A179ILA0</accession>
<feature type="transmembrane region" description="Helical" evidence="6">
    <location>
        <begin position="91"/>
        <end position="111"/>
    </location>
</feature>
<proteinExistence type="inferred from homology"/>
<dbReference type="PANTHER" id="PTHR30028:SF0">
    <property type="entry name" value="PROTEIN ALUMINUM SENSITIVE 3"/>
    <property type="match status" value="1"/>
</dbReference>
<keyword evidence="4 6" id="KW-1133">Transmembrane helix</keyword>
<name>A0A179ILA0_HYDSH</name>
<comment type="subcellular location">
    <subcellularLocation>
        <location evidence="1">Membrane</location>
        <topology evidence="1">Multi-pass membrane protein</topology>
    </subcellularLocation>
</comment>
<feature type="transmembrane region" description="Helical" evidence="6">
    <location>
        <begin position="192"/>
        <end position="214"/>
    </location>
</feature>
<reference evidence="7 8" key="1">
    <citation type="submission" date="2015-09" db="EMBL/GenBank/DDBJ databases">
        <title>Draft genome sequence of Hydrogenibacillus schlegelii DSM 2000.</title>
        <authorList>
            <person name="Hemp J."/>
        </authorList>
    </citation>
    <scope>NUCLEOTIDE SEQUENCE [LARGE SCALE GENOMIC DNA]</scope>
    <source>
        <strain evidence="7 8">MA 48</strain>
    </source>
</reference>
<gene>
    <name evidence="7" type="ORF">SA87_01600</name>
</gene>
<dbReference type="GO" id="GO:0005886">
    <property type="term" value="C:plasma membrane"/>
    <property type="evidence" value="ECO:0007669"/>
    <property type="project" value="TreeGrafter"/>
</dbReference>
<feature type="transmembrane region" description="Helical" evidence="6">
    <location>
        <begin position="64"/>
        <end position="82"/>
    </location>
</feature>
<keyword evidence="3 6" id="KW-0812">Transmembrane</keyword>
<evidence type="ECO:0000256" key="1">
    <source>
        <dbReference type="ARBA" id="ARBA00004141"/>
    </source>
</evidence>
<feature type="transmembrane region" description="Helical" evidence="6">
    <location>
        <begin position="123"/>
        <end position="142"/>
    </location>
</feature>
<evidence type="ECO:0000256" key="2">
    <source>
        <dbReference type="ARBA" id="ARBA00005268"/>
    </source>
</evidence>
<evidence type="ECO:0000256" key="4">
    <source>
        <dbReference type="ARBA" id="ARBA00022989"/>
    </source>
</evidence>
<dbReference type="PANTHER" id="PTHR30028">
    <property type="entry name" value="UPF0014 INNER MEMBRANE PROTEIN YBBM-RELATED"/>
    <property type="match status" value="1"/>
</dbReference>
<dbReference type="InterPro" id="IPR005226">
    <property type="entry name" value="UPF0014_fam"/>
</dbReference>
<comment type="similarity">
    <text evidence="2">Belongs to the UPF0014 family.</text>
</comment>
<evidence type="ECO:0000256" key="6">
    <source>
        <dbReference type="SAM" id="Phobius"/>
    </source>
</evidence>
<sequence>MPEWKEALSVPAFGLGFMLLVGAIAYGLRLDLTREIAVGTIRTFLQLMAAGAVLSWLFRARSPAWLLLPLGAMLGVAAWTAWKKAGRRPGAFFRIALALTLAEAVAMGLFFGLRIVPARPETIVPMSGMIVGNAMIVAGLFYDRLLAGRREREEVLILWLSLGADRRQAYREIAQEAVRATMLPSLDTLKTVGIVQLPGMMTGMIVAGASPLLAIGYQILIMYAIAGGAAVTAATLYVLSVPLVFTSAHQLRR</sequence>
<evidence type="ECO:0000313" key="8">
    <source>
        <dbReference type="Proteomes" id="UP000243024"/>
    </source>
</evidence>
<dbReference type="RefSeq" id="WP_066441462.1">
    <property type="nucleotide sequence ID" value="NZ_CBCSAS010000017.1"/>
</dbReference>
<feature type="transmembrane region" description="Helical" evidence="6">
    <location>
        <begin position="220"/>
        <end position="245"/>
    </location>
</feature>
<dbReference type="Proteomes" id="UP000243024">
    <property type="component" value="Unassembled WGS sequence"/>
</dbReference>
<evidence type="ECO:0000256" key="3">
    <source>
        <dbReference type="ARBA" id="ARBA00022692"/>
    </source>
</evidence>
<dbReference type="Pfam" id="PF03649">
    <property type="entry name" value="UPF0014"/>
    <property type="match status" value="1"/>
</dbReference>
<evidence type="ECO:0000313" key="7">
    <source>
        <dbReference type="EMBL" id="OAR03447.1"/>
    </source>
</evidence>